<evidence type="ECO:0000256" key="14">
    <source>
        <dbReference type="PIRSR" id="PIRSR605478-1"/>
    </source>
</evidence>
<dbReference type="SUPFAM" id="SSF52922">
    <property type="entry name" value="TK C-terminal domain-like"/>
    <property type="match status" value="1"/>
</dbReference>
<dbReference type="Pfam" id="PF00456">
    <property type="entry name" value="Transketolase_N"/>
    <property type="match status" value="1"/>
</dbReference>
<dbReference type="PANTHER" id="PTHR43522:SF2">
    <property type="entry name" value="TRANSKETOLASE 1-RELATED"/>
    <property type="match status" value="1"/>
</dbReference>
<dbReference type="InterPro" id="IPR005474">
    <property type="entry name" value="Transketolase_N"/>
</dbReference>
<feature type="domain" description="Transketolase-like pyrimidine-binding" evidence="19">
    <location>
        <begin position="392"/>
        <end position="564"/>
    </location>
</feature>
<evidence type="ECO:0000256" key="18">
    <source>
        <dbReference type="PIRSR" id="PIRSR605478-5"/>
    </source>
</evidence>
<evidence type="ECO:0000256" key="16">
    <source>
        <dbReference type="PIRSR" id="PIRSR605478-3"/>
    </source>
</evidence>
<protein>
    <recommendedName>
        <fullName evidence="6 13">Transketolase</fullName>
        <ecNumber evidence="6 13">2.2.1.1</ecNumber>
    </recommendedName>
</protein>
<feature type="binding site" evidence="17">
    <location>
        <position position="181"/>
    </location>
    <ligand>
        <name>Mg(2+)</name>
        <dbReference type="ChEBI" id="CHEBI:18420"/>
    </ligand>
</feature>
<dbReference type="InterPro" id="IPR055152">
    <property type="entry name" value="Transketolase-like_C_2"/>
</dbReference>
<dbReference type="EC" id="2.2.1.1" evidence="6 13"/>
<feature type="binding site" evidence="15">
    <location>
        <position position="287"/>
    </location>
    <ligand>
        <name>substrate</name>
    </ligand>
</feature>
<keyword evidence="10 17" id="KW-0460">Magnesium</keyword>
<feature type="binding site" evidence="16">
    <location>
        <position position="211"/>
    </location>
    <ligand>
        <name>thiamine diphosphate</name>
        <dbReference type="ChEBI" id="CHEBI:58937"/>
    </ligand>
</feature>
<feature type="binding site" evidence="15">
    <location>
        <position position="508"/>
    </location>
    <ligand>
        <name>substrate</name>
    </ligand>
</feature>
<comment type="similarity">
    <text evidence="4">Belongs to the transketolase family.</text>
</comment>
<dbReference type="AlphaFoldDB" id="A0A8E6B3V5"/>
<dbReference type="CDD" id="cd07033">
    <property type="entry name" value="TPP_PYR_DXS_TK_like"/>
    <property type="match status" value="1"/>
</dbReference>
<evidence type="ECO:0000256" key="11">
    <source>
        <dbReference type="ARBA" id="ARBA00023052"/>
    </source>
</evidence>
<organism evidence="20 21">
    <name type="scientific">Telmatocola sphagniphila</name>
    <dbReference type="NCBI Taxonomy" id="1123043"/>
    <lineage>
        <taxon>Bacteria</taxon>
        <taxon>Pseudomonadati</taxon>
        <taxon>Planctomycetota</taxon>
        <taxon>Planctomycetia</taxon>
        <taxon>Gemmatales</taxon>
        <taxon>Gemmataceae</taxon>
    </lineage>
</organism>
<evidence type="ECO:0000256" key="4">
    <source>
        <dbReference type="ARBA" id="ARBA00007131"/>
    </source>
</evidence>
<feature type="site" description="Important for catalytic activity" evidence="18">
    <location>
        <position position="287"/>
    </location>
</feature>
<comment type="cofactor">
    <cofactor evidence="1">
        <name>Ca(2+)</name>
        <dbReference type="ChEBI" id="CHEBI:29108"/>
    </cofactor>
</comment>
<keyword evidence="11 16" id="KW-0786">Thiamine pyrophosphate</keyword>
<proteinExistence type="inferred from homology"/>
<feature type="binding site" evidence="15">
    <location>
        <position position="395"/>
    </location>
    <ligand>
        <name>substrate</name>
    </ligand>
</feature>
<evidence type="ECO:0000256" key="17">
    <source>
        <dbReference type="PIRSR" id="PIRSR605478-4"/>
    </source>
</evidence>
<evidence type="ECO:0000256" key="7">
    <source>
        <dbReference type="ARBA" id="ARBA00022679"/>
    </source>
</evidence>
<reference evidence="20" key="1">
    <citation type="submission" date="2021-05" db="EMBL/GenBank/DDBJ databases">
        <title>Complete genome sequence of the cellulolytic planctomycete Telmatocola sphagniphila SP2T and characterization of the first cellulase from planctomycetes.</title>
        <authorList>
            <person name="Rakitin A.L."/>
            <person name="Beletsky A.V."/>
            <person name="Naumoff D.G."/>
            <person name="Kulichevskaya I.S."/>
            <person name="Mardanov A.V."/>
            <person name="Ravin N.V."/>
            <person name="Dedysh S.N."/>
        </authorList>
    </citation>
    <scope>NUCLEOTIDE SEQUENCE</scope>
    <source>
        <strain evidence="20">SP2T</strain>
    </source>
</reference>
<evidence type="ECO:0000256" key="9">
    <source>
        <dbReference type="ARBA" id="ARBA00022837"/>
    </source>
</evidence>
<dbReference type="InterPro" id="IPR009014">
    <property type="entry name" value="Transketo_C/PFOR_II"/>
</dbReference>
<feature type="binding site" evidence="16">
    <location>
        <begin position="140"/>
        <end position="142"/>
    </location>
    <ligand>
        <name>thiamine diphosphate</name>
        <dbReference type="ChEBI" id="CHEBI:58937"/>
    </ligand>
</feature>
<dbReference type="FunFam" id="3.40.50.970:FF:000004">
    <property type="entry name" value="Transketolase"/>
    <property type="match status" value="1"/>
</dbReference>
<comment type="cofactor">
    <cofactor evidence="3">
        <name>Co(2+)</name>
        <dbReference type="ChEBI" id="CHEBI:48828"/>
    </cofactor>
</comment>
<keyword evidence="21" id="KW-1185">Reference proteome</keyword>
<dbReference type="InterPro" id="IPR005478">
    <property type="entry name" value="Transketolase_bac-like"/>
</dbReference>
<evidence type="ECO:0000256" key="12">
    <source>
        <dbReference type="ARBA" id="ARBA00049473"/>
    </source>
</evidence>
<keyword evidence="9" id="KW-0106">Calcium</keyword>
<feature type="binding site" evidence="17">
    <location>
        <position position="213"/>
    </location>
    <ligand>
        <name>Mg(2+)</name>
        <dbReference type="ChEBI" id="CHEBI:18420"/>
    </ligand>
</feature>
<dbReference type="FunFam" id="3.40.50.920:FF:000003">
    <property type="entry name" value="Transketolase"/>
    <property type="match status" value="1"/>
</dbReference>
<evidence type="ECO:0000256" key="8">
    <source>
        <dbReference type="ARBA" id="ARBA00022723"/>
    </source>
</evidence>
<feature type="binding site" evidence="15">
    <location>
        <position position="559"/>
    </location>
    <ligand>
        <name>substrate</name>
    </ligand>
</feature>
<name>A0A8E6B3V5_9BACT</name>
<dbReference type="CDD" id="cd02012">
    <property type="entry name" value="TPP_TK"/>
    <property type="match status" value="1"/>
</dbReference>
<dbReference type="GO" id="GO:0046872">
    <property type="term" value="F:metal ion binding"/>
    <property type="evidence" value="ECO:0007669"/>
    <property type="project" value="UniProtKB-KW"/>
</dbReference>
<dbReference type="SMART" id="SM00861">
    <property type="entry name" value="Transket_pyr"/>
    <property type="match status" value="1"/>
</dbReference>
<feature type="active site" description="Proton donor" evidence="14">
    <location>
        <position position="451"/>
    </location>
</feature>
<gene>
    <name evidence="20" type="primary">tkt</name>
    <name evidence="20" type="ORF">KIH39_21480</name>
</gene>
<comment type="subunit">
    <text evidence="5">Homodimer.</text>
</comment>
<dbReference type="GO" id="GO:0005829">
    <property type="term" value="C:cytosol"/>
    <property type="evidence" value="ECO:0007669"/>
    <property type="project" value="TreeGrafter"/>
</dbReference>
<dbReference type="PANTHER" id="PTHR43522">
    <property type="entry name" value="TRANSKETOLASE"/>
    <property type="match status" value="1"/>
</dbReference>
<feature type="binding site" evidence="16">
    <location>
        <position position="287"/>
    </location>
    <ligand>
        <name>thiamine diphosphate</name>
        <dbReference type="ChEBI" id="CHEBI:58937"/>
    </ligand>
</feature>
<evidence type="ECO:0000256" key="5">
    <source>
        <dbReference type="ARBA" id="ARBA00011738"/>
    </source>
</evidence>
<dbReference type="InterPro" id="IPR005475">
    <property type="entry name" value="Transketolase-like_Pyr-bd"/>
</dbReference>
<feature type="site" description="Important for catalytic activity" evidence="18">
    <location>
        <position position="40"/>
    </location>
</feature>
<keyword evidence="8 17" id="KW-0479">Metal-binding</keyword>
<evidence type="ECO:0000313" key="21">
    <source>
        <dbReference type="Proteomes" id="UP000676194"/>
    </source>
</evidence>
<dbReference type="GO" id="GO:0006098">
    <property type="term" value="P:pentose-phosphate shunt"/>
    <property type="evidence" value="ECO:0007669"/>
    <property type="project" value="TreeGrafter"/>
</dbReference>
<dbReference type="Gene3D" id="3.40.50.920">
    <property type="match status" value="1"/>
</dbReference>
<dbReference type="Pfam" id="PF22613">
    <property type="entry name" value="Transketolase_C_1"/>
    <property type="match status" value="1"/>
</dbReference>
<dbReference type="SUPFAM" id="SSF52518">
    <property type="entry name" value="Thiamin diphosphate-binding fold (THDP-binding)"/>
    <property type="match status" value="2"/>
</dbReference>
<dbReference type="NCBIfam" id="TIGR00232">
    <property type="entry name" value="tktlase_bact"/>
    <property type="match status" value="1"/>
</dbReference>
<dbReference type="GO" id="GO:0004802">
    <property type="term" value="F:transketolase activity"/>
    <property type="evidence" value="ECO:0007669"/>
    <property type="project" value="UniProtKB-UniRule"/>
</dbReference>
<evidence type="ECO:0000256" key="6">
    <source>
        <dbReference type="ARBA" id="ARBA00013152"/>
    </source>
</evidence>
<evidence type="ECO:0000256" key="3">
    <source>
        <dbReference type="ARBA" id="ARBA00001941"/>
    </source>
</evidence>
<feature type="binding site" evidence="15">
    <location>
        <position position="422"/>
    </location>
    <ligand>
        <name>substrate</name>
    </ligand>
</feature>
<feature type="binding site" evidence="17">
    <location>
        <position position="211"/>
    </location>
    <ligand>
        <name>Mg(2+)</name>
        <dbReference type="ChEBI" id="CHEBI:18420"/>
    </ligand>
</feature>
<feature type="binding site" evidence="16">
    <location>
        <position position="182"/>
    </location>
    <ligand>
        <name>thiamine diphosphate</name>
        <dbReference type="ChEBI" id="CHEBI:58937"/>
    </ligand>
</feature>
<dbReference type="EMBL" id="CP074694">
    <property type="protein sequence ID" value="QVL31392.1"/>
    <property type="molecule type" value="Genomic_DNA"/>
</dbReference>
<evidence type="ECO:0000256" key="10">
    <source>
        <dbReference type="ARBA" id="ARBA00022842"/>
    </source>
</evidence>
<sequence>MKDTIVSTPNPAYGSSIDLLSIHTMRCLAMDAVQKANSGHPGTPVSLSPIVYNLYQNYLRYDPADAAWPDRDRFVLSVGHASLLLYSILHLTQVKQLPQHGPAGLPAVSLDDIKKFRQLGSKTPGHPESHLTTGVETTTGPLGQGVANSVGMAIAQKWLANYFNRPGFDIFTHRIYALCGDGCMMEGVSNEAGSLAGHLKLNNLCWIYDSNRITIEGSTSLTFTEDTAKRLEALGWNVLHVTDANDLTQLNKAIETFQKTTDKPTFVVANSVIAWGVPGKEGSHTAHGEPLGTKPIAEAKKLMGFDPEKTFEIPDGVYENFANGIGKRGKELSTAWHAKFAEYTKAYPELAKQLELLLKHELPEGWEKGIPAFSSEPTEDPKNPGVKKPAAISGREASGKVLNAVAKSVPWLIGGSADLAPSTKTLLTFEGAGNFQPGTPGGRNFHWGVREHAMGSIINGMALSGVRPYGAGFLIFSDYGRPPFRLASLMGISPIYVFTHDSIGVGEDGPTHQPIEQLSSLRAIPDLYVFRPGDANEVAESWKVLMKLSHNPALMVVSRQDMPILDRSKYAPASGAAKGGYVLADAPNGKPQVILIATGTEVGLAVEAYEKLKADGIAARVVSMPCTEVFDKQDEAYKESVLPKAVTARVAVEMASPMCWYKYVGTTGAVVGMKTFGASAPLKDLLKHFGFTVEKVVTAVKDLLK</sequence>
<comment type="catalytic activity">
    <reaction evidence="12">
        <text>D-sedoheptulose 7-phosphate + D-glyceraldehyde 3-phosphate = aldehydo-D-ribose 5-phosphate + D-xylulose 5-phosphate</text>
        <dbReference type="Rhea" id="RHEA:10508"/>
        <dbReference type="ChEBI" id="CHEBI:57483"/>
        <dbReference type="ChEBI" id="CHEBI:57737"/>
        <dbReference type="ChEBI" id="CHEBI:58273"/>
        <dbReference type="ChEBI" id="CHEBI:59776"/>
        <dbReference type="EC" id="2.2.1.1"/>
    </reaction>
</comment>
<feature type="binding site" evidence="15">
    <location>
        <position position="512"/>
    </location>
    <ligand>
        <name>substrate</name>
    </ligand>
</feature>
<comment type="cofactor">
    <cofactor evidence="16">
        <name>thiamine diphosphate</name>
        <dbReference type="ChEBI" id="CHEBI:58937"/>
    </cofactor>
    <text evidence="16">Binds 1 thiamine pyrophosphate per subunit. During the reaction, the substrate forms a covalent intermediate with the cofactor.</text>
</comment>
<dbReference type="Pfam" id="PF02779">
    <property type="entry name" value="Transket_pyr"/>
    <property type="match status" value="1"/>
</dbReference>
<dbReference type="Gene3D" id="3.40.50.970">
    <property type="match status" value="2"/>
</dbReference>
<feature type="binding site" evidence="16">
    <location>
        <position position="80"/>
    </location>
    <ligand>
        <name>thiamine diphosphate</name>
        <dbReference type="ChEBI" id="CHEBI:58937"/>
    </ligand>
</feature>
<feature type="binding site" evidence="15">
    <location>
        <position position="40"/>
    </location>
    <ligand>
        <name>substrate</name>
    </ligand>
</feature>
<evidence type="ECO:0000256" key="1">
    <source>
        <dbReference type="ARBA" id="ARBA00001913"/>
    </source>
</evidence>
<dbReference type="KEGG" id="tsph:KIH39_21480"/>
<dbReference type="InterPro" id="IPR033247">
    <property type="entry name" value="Transketolase_fam"/>
</dbReference>
<dbReference type="PROSITE" id="PS00802">
    <property type="entry name" value="TRANSKETOLASE_2"/>
    <property type="match status" value="1"/>
</dbReference>
<dbReference type="Proteomes" id="UP000676194">
    <property type="component" value="Chromosome"/>
</dbReference>
<evidence type="ECO:0000256" key="13">
    <source>
        <dbReference type="NCBIfam" id="TIGR00232"/>
    </source>
</evidence>
<evidence type="ECO:0000313" key="20">
    <source>
        <dbReference type="EMBL" id="QVL31392.1"/>
    </source>
</evidence>
<dbReference type="InterPro" id="IPR020826">
    <property type="entry name" value="Transketolase_BS"/>
</dbReference>
<accession>A0A8E6B3V5</accession>
<evidence type="ECO:0000256" key="2">
    <source>
        <dbReference type="ARBA" id="ARBA00001936"/>
    </source>
</evidence>
<keyword evidence="7 20" id="KW-0808">Transferase</keyword>
<comment type="cofactor">
    <cofactor evidence="2">
        <name>Mn(2+)</name>
        <dbReference type="ChEBI" id="CHEBI:29035"/>
    </cofactor>
</comment>
<evidence type="ECO:0000256" key="15">
    <source>
        <dbReference type="PIRSR" id="PIRSR605478-2"/>
    </source>
</evidence>
<evidence type="ECO:0000259" key="19">
    <source>
        <dbReference type="SMART" id="SM00861"/>
    </source>
</evidence>
<feature type="binding site" evidence="16">
    <location>
        <position position="476"/>
    </location>
    <ligand>
        <name>thiamine diphosphate</name>
        <dbReference type="ChEBI" id="CHEBI:58937"/>
    </ligand>
</feature>
<feature type="binding site" evidence="15">
    <location>
        <position position="500"/>
    </location>
    <ligand>
        <name>substrate</name>
    </ligand>
</feature>
<dbReference type="FunFam" id="3.40.50.970:FF:000045">
    <property type="entry name" value="Transketolase"/>
    <property type="match status" value="1"/>
</dbReference>
<comment type="cofactor">
    <cofactor evidence="17">
        <name>Mg(2+)</name>
        <dbReference type="ChEBI" id="CHEBI:18420"/>
    </cofactor>
    <text evidence="17">Binds 1 Mg(2+) ion per subunit. Can also utilize other divalent metal cations, such as Ca(2+), Mn(2+) and Co(2+).</text>
</comment>
<dbReference type="InterPro" id="IPR029061">
    <property type="entry name" value="THDP-binding"/>
</dbReference>